<evidence type="ECO:0000256" key="2">
    <source>
        <dbReference type="ARBA" id="ARBA00022801"/>
    </source>
</evidence>
<evidence type="ECO:0000256" key="1">
    <source>
        <dbReference type="ARBA" id="ARBA00001946"/>
    </source>
</evidence>
<protein>
    <submittedName>
        <fullName evidence="4">NUDIX domain-containing protein</fullName>
    </submittedName>
</protein>
<dbReference type="InParanoid" id="A0A1I4E2M2"/>
<dbReference type="PANTHER" id="PTHR11839">
    <property type="entry name" value="UDP/ADP-SUGAR PYROPHOSPHATASE"/>
    <property type="match status" value="1"/>
</dbReference>
<organism evidence="4 5">
    <name type="scientific">Geodermatophilus ruber</name>
    <dbReference type="NCBI Taxonomy" id="504800"/>
    <lineage>
        <taxon>Bacteria</taxon>
        <taxon>Bacillati</taxon>
        <taxon>Actinomycetota</taxon>
        <taxon>Actinomycetes</taxon>
        <taxon>Geodermatophilales</taxon>
        <taxon>Geodermatophilaceae</taxon>
        <taxon>Geodermatophilus</taxon>
    </lineage>
</organism>
<dbReference type="InterPro" id="IPR015797">
    <property type="entry name" value="NUDIX_hydrolase-like_dom_sf"/>
</dbReference>
<dbReference type="Gene3D" id="3.90.79.10">
    <property type="entry name" value="Nucleoside Triphosphate Pyrophosphohydrolase"/>
    <property type="match status" value="1"/>
</dbReference>
<evidence type="ECO:0000313" key="5">
    <source>
        <dbReference type="Proteomes" id="UP000199152"/>
    </source>
</evidence>
<dbReference type="Pfam" id="PF00293">
    <property type="entry name" value="NUDIX"/>
    <property type="match status" value="1"/>
</dbReference>
<dbReference type="STRING" id="504800.SAMN04488085_105138"/>
<dbReference type="PANTHER" id="PTHR11839:SF18">
    <property type="entry name" value="NUDIX HYDROLASE DOMAIN-CONTAINING PROTEIN"/>
    <property type="match status" value="1"/>
</dbReference>
<dbReference type="OrthoDB" id="177518at2"/>
<comment type="cofactor">
    <cofactor evidence="1">
        <name>Mg(2+)</name>
        <dbReference type="ChEBI" id="CHEBI:18420"/>
    </cofactor>
</comment>
<dbReference type="GO" id="GO:0019693">
    <property type="term" value="P:ribose phosphate metabolic process"/>
    <property type="evidence" value="ECO:0007669"/>
    <property type="project" value="TreeGrafter"/>
</dbReference>
<evidence type="ECO:0000313" key="4">
    <source>
        <dbReference type="EMBL" id="SFK98827.1"/>
    </source>
</evidence>
<dbReference type="RefSeq" id="WP_091323866.1">
    <property type="nucleotide sequence ID" value="NZ_FOSW01000005.1"/>
</dbReference>
<keyword evidence="5" id="KW-1185">Reference proteome</keyword>
<dbReference type="PROSITE" id="PS51462">
    <property type="entry name" value="NUDIX"/>
    <property type="match status" value="1"/>
</dbReference>
<dbReference type="SUPFAM" id="SSF55811">
    <property type="entry name" value="Nudix"/>
    <property type="match status" value="1"/>
</dbReference>
<dbReference type="GO" id="GO:0005829">
    <property type="term" value="C:cytosol"/>
    <property type="evidence" value="ECO:0007669"/>
    <property type="project" value="TreeGrafter"/>
</dbReference>
<proteinExistence type="predicted"/>
<feature type="domain" description="Nudix hydrolase" evidence="3">
    <location>
        <begin position="36"/>
        <end position="166"/>
    </location>
</feature>
<dbReference type="AlphaFoldDB" id="A0A1I4E2M2"/>
<name>A0A1I4E2M2_9ACTN</name>
<accession>A0A1I4E2M2</accession>
<dbReference type="InterPro" id="IPR000086">
    <property type="entry name" value="NUDIX_hydrolase_dom"/>
</dbReference>
<dbReference type="CDD" id="cd24161">
    <property type="entry name" value="NUDIX_ADPRase_Ndx2"/>
    <property type="match status" value="1"/>
</dbReference>
<evidence type="ECO:0000259" key="3">
    <source>
        <dbReference type="PROSITE" id="PS51462"/>
    </source>
</evidence>
<dbReference type="EMBL" id="FOSW01000005">
    <property type="protein sequence ID" value="SFK98827.1"/>
    <property type="molecule type" value="Genomic_DNA"/>
</dbReference>
<dbReference type="GO" id="GO:0016787">
    <property type="term" value="F:hydrolase activity"/>
    <property type="evidence" value="ECO:0007669"/>
    <property type="project" value="UniProtKB-KW"/>
</dbReference>
<sequence length="181" mass="20216">MRTTGSREVYRNPWIRVREDQVELADGSTGVYGVVEKPPFALVLPYEDGGFWLVEQYRLPVGRRTWEFPQGSWTRGSTGTPEELARTELAEETGLRAGQLRHLGHLDLAPGQSTQEFDVWLATGLTPGPTAREITEAGMRHEFASETQLRAMIRDGRFTDGPSLAGYSLLLLDRGWAAPSR</sequence>
<gene>
    <name evidence="4" type="ORF">SAMN04488085_105138</name>
</gene>
<dbReference type="GO" id="GO:0006753">
    <property type="term" value="P:nucleoside phosphate metabolic process"/>
    <property type="evidence" value="ECO:0007669"/>
    <property type="project" value="TreeGrafter"/>
</dbReference>
<dbReference type="Proteomes" id="UP000199152">
    <property type="component" value="Unassembled WGS sequence"/>
</dbReference>
<reference evidence="5" key="1">
    <citation type="submission" date="2016-10" db="EMBL/GenBank/DDBJ databases">
        <authorList>
            <person name="Varghese N."/>
            <person name="Submissions S."/>
        </authorList>
    </citation>
    <scope>NUCLEOTIDE SEQUENCE [LARGE SCALE GENOMIC DNA]</scope>
    <source>
        <strain evidence="5">DSM 45317</strain>
    </source>
</reference>
<keyword evidence="2" id="KW-0378">Hydrolase</keyword>